<feature type="transmembrane region" description="Helical" evidence="1">
    <location>
        <begin position="246"/>
        <end position="263"/>
    </location>
</feature>
<evidence type="ECO:0000256" key="1">
    <source>
        <dbReference type="SAM" id="Phobius"/>
    </source>
</evidence>
<gene>
    <name evidence="2" type="ORF">SPHA_80912</name>
</gene>
<feature type="transmembrane region" description="Helical" evidence="1">
    <location>
        <begin position="102"/>
        <end position="126"/>
    </location>
</feature>
<keyword evidence="1" id="KW-0472">Membrane</keyword>
<dbReference type="AlphaFoldDB" id="A0A812F1D1"/>
<feature type="transmembrane region" description="Helical" evidence="1">
    <location>
        <begin position="275"/>
        <end position="295"/>
    </location>
</feature>
<name>A0A812F1D1_ACAPH</name>
<feature type="transmembrane region" description="Helical" evidence="1">
    <location>
        <begin position="38"/>
        <end position="61"/>
    </location>
</feature>
<organism evidence="2 3">
    <name type="scientific">Acanthosepion pharaonis</name>
    <name type="common">Pharaoh cuttlefish</name>
    <name type="synonym">Sepia pharaonis</name>
    <dbReference type="NCBI Taxonomy" id="158019"/>
    <lineage>
        <taxon>Eukaryota</taxon>
        <taxon>Metazoa</taxon>
        <taxon>Spiralia</taxon>
        <taxon>Lophotrochozoa</taxon>
        <taxon>Mollusca</taxon>
        <taxon>Cephalopoda</taxon>
        <taxon>Coleoidea</taxon>
        <taxon>Decapodiformes</taxon>
        <taxon>Sepiida</taxon>
        <taxon>Sepiina</taxon>
        <taxon>Sepiidae</taxon>
        <taxon>Acanthosepion</taxon>
    </lineage>
</organism>
<keyword evidence="3" id="KW-1185">Reference proteome</keyword>
<proteinExistence type="predicted"/>
<sequence>MLFFRLTCPSSSPFCPAFLLPSPHSIFLPSLSFLPPSVLPFTLSSSLLSFFSFPFLISLFFPLLCHNVTHPSYCFPYPHSLSPSPASLFIPFHPPSLSLHQIYLPTFSTYLLCISSYSLCIHFLSLSLFPPHLFSLVFSTPVLSLFTRSLSLHTCSLSLSLHTRSCLLSPHLFTFSISLHQIISPLPLTLPNYSVFLPTLSPHLFSLSFSTPVLSLFLHTCSLSLSPQPVLSLSLHTRSCLLSPHLFTFSLSTTCSLSLFLFTHSLPLCLSPHPFSLFISLYTHSLFLHTFLLLLSPPFLSFSPHPFTLSFYPYF</sequence>
<protein>
    <submittedName>
        <fullName evidence="2">Uncharacterized protein</fullName>
    </submittedName>
</protein>
<evidence type="ECO:0000313" key="2">
    <source>
        <dbReference type="EMBL" id="CAE1331768.1"/>
    </source>
</evidence>
<accession>A0A812F1D1</accession>
<dbReference type="Proteomes" id="UP000597762">
    <property type="component" value="Unassembled WGS sequence"/>
</dbReference>
<keyword evidence="1" id="KW-1133">Transmembrane helix</keyword>
<keyword evidence="1" id="KW-0812">Transmembrane</keyword>
<dbReference type="EMBL" id="CAHIKZ030005613">
    <property type="protein sequence ID" value="CAE1331768.1"/>
    <property type="molecule type" value="Genomic_DNA"/>
</dbReference>
<comment type="caution">
    <text evidence="2">The sequence shown here is derived from an EMBL/GenBank/DDBJ whole genome shotgun (WGS) entry which is preliminary data.</text>
</comment>
<evidence type="ECO:0000313" key="3">
    <source>
        <dbReference type="Proteomes" id="UP000597762"/>
    </source>
</evidence>
<reference evidence="2" key="1">
    <citation type="submission" date="2021-01" db="EMBL/GenBank/DDBJ databases">
        <authorList>
            <person name="Li R."/>
            <person name="Bekaert M."/>
        </authorList>
    </citation>
    <scope>NUCLEOTIDE SEQUENCE</scope>
    <source>
        <strain evidence="2">Farmed</strain>
    </source>
</reference>